<evidence type="ECO:0000259" key="2">
    <source>
        <dbReference type="Pfam" id="PF07859"/>
    </source>
</evidence>
<feature type="domain" description="Alpha/beta hydrolase fold-3" evidence="2">
    <location>
        <begin position="52"/>
        <end position="262"/>
    </location>
</feature>
<dbReference type="GO" id="GO:0016787">
    <property type="term" value="F:hydrolase activity"/>
    <property type="evidence" value="ECO:0007669"/>
    <property type="project" value="UniProtKB-KW"/>
</dbReference>
<evidence type="ECO:0000256" key="1">
    <source>
        <dbReference type="ARBA" id="ARBA00022801"/>
    </source>
</evidence>
<protein>
    <submittedName>
        <fullName evidence="3">Alpha/beta-hydrolase</fullName>
    </submittedName>
</protein>
<dbReference type="STRING" id="71717.A0A4Y7SMP5"/>
<comment type="caution">
    <text evidence="3">The sequence shown here is derived from an EMBL/GenBank/DDBJ whole genome shotgun (WGS) entry which is preliminary data.</text>
</comment>
<dbReference type="Pfam" id="PF07859">
    <property type="entry name" value="Abhydrolase_3"/>
    <property type="match status" value="1"/>
</dbReference>
<dbReference type="Gene3D" id="3.40.50.1820">
    <property type="entry name" value="alpha/beta hydrolase"/>
    <property type="match status" value="1"/>
</dbReference>
<organism evidence="3 4">
    <name type="scientific">Coprinellus micaceus</name>
    <name type="common">Glistening ink-cap mushroom</name>
    <name type="synonym">Coprinus micaceus</name>
    <dbReference type="NCBI Taxonomy" id="71717"/>
    <lineage>
        <taxon>Eukaryota</taxon>
        <taxon>Fungi</taxon>
        <taxon>Dikarya</taxon>
        <taxon>Basidiomycota</taxon>
        <taxon>Agaricomycotina</taxon>
        <taxon>Agaricomycetes</taxon>
        <taxon>Agaricomycetidae</taxon>
        <taxon>Agaricales</taxon>
        <taxon>Agaricineae</taxon>
        <taxon>Psathyrellaceae</taxon>
        <taxon>Coprinellus</taxon>
    </lineage>
</organism>
<accession>A0A4Y7SMP5</accession>
<dbReference type="InterPro" id="IPR029058">
    <property type="entry name" value="AB_hydrolase_fold"/>
</dbReference>
<dbReference type="PANTHER" id="PTHR48081">
    <property type="entry name" value="AB HYDROLASE SUPERFAMILY PROTEIN C4A8.06C"/>
    <property type="match status" value="1"/>
</dbReference>
<dbReference type="PANTHER" id="PTHR48081:SF31">
    <property type="entry name" value="STERYL ACETYL HYDROLASE MUG81-RELATED"/>
    <property type="match status" value="1"/>
</dbReference>
<dbReference type="InterPro" id="IPR050300">
    <property type="entry name" value="GDXG_lipolytic_enzyme"/>
</dbReference>
<reference evidence="3 4" key="1">
    <citation type="journal article" date="2019" name="Nat. Ecol. Evol.">
        <title>Megaphylogeny resolves global patterns of mushroom evolution.</title>
        <authorList>
            <person name="Varga T."/>
            <person name="Krizsan K."/>
            <person name="Foldi C."/>
            <person name="Dima B."/>
            <person name="Sanchez-Garcia M."/>
            <person name="Sanchez-Ramirez S."/>
            <person name="Szollosi G.J."/>
            <person name="Szarkandi J.G."/>
            <person name="Papp V."/>
            <person name="Albert L."/>
            <person name="Andreopoulos W."/>
            <person name="Angelini C."/>
            <person name="Antonin V."/>
            <person name="Barry K.W."/>
            <person name="Bougher N.L."/>
            <person name="Buchanan P."/>
            <person name="Buyck B."/>
            <person name="Bense V."/>
            <person name="Catcheside P."/>
            <person name="Chovatia M."/>
            <person name="Cooper J."/>
            <person name="Damon W."/>
            <person name="Desjardin D."/>
            <person name="Finy P."/>
            <person name="Geml J."/>
            <person name="Haridas S."/>
            <person name="Hughes K."/>
            <person name="Justo A."/>
            <person name="Karasinski D."/>
            <person name="Kautmanova I."/>
            <person name="Kiss B."/>
            <person name="Kocsube S."/>
            <person name="Kotiranta H."/>
            <person name="LaButti K.M."/>
            <person name="Lechner B.E."/>
            <person name="Liimatainen K."/>
            <person name="Lipzen A."/>
            <person name="Lukacs Z."/>
            <person name="Mihaltcheva S."/>
            <person name="Morgado L.N."/>
            <person name="Niskanen T."/>
            <person name="Noordeloos M.E."/>
            <person name="Ohm R.A."/>
            <person name="Ortiz-Santana B."/>
            <person name="Ovrebo C."/>
            <person name="Racz N."/>
            <person name="Riley R."/>
            <person name="Savchenko A."/>
            <person name="Shiryaev A."/>
            <person name="Soop K."/>
            <person name="Spirin V."/>
            <person name="Szebenyi C."/>
            <person name="Tomsovsky M."/>
            <person name="Tulloss R.E."/>
            <person name="Uehling J."/>
            <person name="Grigoriev I.V."/>
            <person name="Vagvolgyi C."/>
            <person name="Papp T."/>
            <person name="Martin F.M."/>
            <person name="Miettinen O."/>
            <person name="Hibbett D.S."/>
            <person name="Nagy L.G."/>
        </authorList>
    </citation>
    <scope>NUCLEOTIDE SEQUENCE [LARGE SCALE GENOMIC DNA]</scope>
    <source>
        <strain evidence="3 4">FP101781</strain>
    </source>
</reference>
<evidence type="ECO:0000313" key="3">
    <source>
        <dbReference type="EMBL" id="TEB22884.1"/>
    </source>
</evidence>
<keyword evidence="1 3" id="KW-0378">Hydrolase</keyword>
<dbReference type="EMBL" id="QPFP01000084">
    <property type="protein sequence ID" value="TEB22884.1"/>
    <property type="molecule type" value="Genomic_DNA"/>
</dbReference>
<dbReference type="InterPro" id="IPR013094">
    <property type="entry name" value="AB_hydrolase_3"/>
</dbReference>
<name>A0A4Y7SMP5_COPMI</name>
<dbReference type="OrthoDB" id="2152029at2759"/>
<dbReference type="SUPFAM" id="SSF53474">
    <property type="entry name" value="alpha/beta-Hydrolases"/>
    <property type="match status" value="1"/>
</dbReference>
<dbReference type="AlphaFoldDB" id="A0A4Y7SMP5"/>
<gene>
    <name evidence="3" type="ORF">FA13DRAFT_1740544</name>
</gene>
<sequence>MHYRQIKTISGSTAAVYSRWVKRHGLPETVEGPFVDDSLLYWIGPKRTEKVVLYVHGGAFFAPLQDCSLSFWNHVREDLGKSWRLYPEFTFPTQLHQLVVAFDHLLASGVKPSDIHLVGDSSGANLILQFLSQLLHPMEKIGPVQSVKAPLGSLYLMSPWVRFQSESVSFTSNTEDIVNEVTVTAWGKQYAEGVPDSRRPYIEPATAGPTWFSGLGFVVKQMLVSAGVDERFKDDIVAFAEVLREKGGVDVRLELQKGGVHNDAYFDYLTTDKPSKIGSLTPIVVQWMKEQLTTD</sequence>
<dbReference type="Proteomes" id="UP000298030">
    <property type="component" value="Unassembled WGS sequence"/>
</dbReference>
<evidence type="ECO:0000313" key="4">
    <source>
        <dbReference type="Proteomes" id="UP000298030"/>
    </source>
</evidence>
<keyword evidence="4" id="KW-1185">Reference proteome</keyword>
<proteinExistence type="predicted"/>